<name>A0AAD8LXG8_9APIA</name>
<evidence type="ECO:0000313" key="2">
    <source>
        <dbReference type="Proteomes" id="UP001237642"/>
    </source>
</evidence>
<reference evidence="1" key="1">
    <citation type="submission" date="2023-02" db="EMBL/GenBank/DDBJ databases">
        <title>Genome of toxic invasive species Heracleum sosnowskyi carries increased number of genes despite the absence of recent whole-genome duplications.</title>
        <authorList>
            <person name="Schelkunov M."/>
            <person name="Shtratnikova V."/>
            <person name="Makarenko M."/>
            <person name="Klepikova A."/>
            <person name="Omelchenko D."/>
            <person name="Novikova G."/>
            <person name="Obukhova E."/>
            <person name="Bogdanov V."/>
            <person name="Penin A."/>
            <person name="Logacheva M."/>
        </authorList>
    </citation>
    <scope>NUCLEOTIDE SEQUENCE</scope>
    <source>
        <strain evidence="1">Hsosn_3</strain>
        <tissue evidence="1">Leaf</tissue>
    </source>
</reference>
<gene>
    <name evidence="1" type="ORF">POM88_053451</name>
</gene>
<keyword evidence="2" id="KW-1185">Reference proteome</keyword>
<sequence>MWSFVRFLGLVYPGGVYRKRAYKYDFWNLRSVPASLQLEDMCRTIDRLKSDKTPPWHVAAVVEDLRALVSMLNLKFYFIPRLCNAPTHWIAKKALYSALSLDWICCPPCDLSSLLWRDLL</sequence>
<evidence type="ECO:0000313" key="1">
    <source>
        <dbReference type="EMBL" id="KAK1352187.1"/>
    </source>
</evidence>
<organism evidence="1 2">
    <name type="scientific">Heracleum sosnowskyi</name>
    <dbReference type="NCBI Taxonomy" id="360622"/>
    <lineage>
        <taxon>Eukaryota</taxon>
        <taxon>Viridiplantae</taxon>
        <taxon>Streptophyta</taxon>
        <taxon>Embryophyta</taxon>
        <taxon>Tracheophyta</taxon>
        <taxon>Spermatophyta</taxon>
        <taxon>Magnoliopsida</taxon>
        <taxon>eudicotyledons</taxon>
        <taxon>Gunneridae</taxon>
        <taxon>Pentapetalae</taxon>
        <taxon>asterids</taxon>
        <taxon>campanulids</taxon>
        <taxon>Apiales</taxon>
        <taxon>Apiaceae</taxon>
        <taxon>Apioideae</taxon>
        <taxon>apioid superclade</taxon>
        <taxon>Tordylieae</taxon>
        <taxon>Tordyliinae</taxon>
        <taxon>Heracleum</taxon>
    </lineage>
</organism>
<reference evidence="1" key="2">
    <citation type="submission" date="2023-05" db="EMBL/GenBank/DDBJ databases">
        <authorList>
            <person name="Schelkunov M.I."/>
        </authorList>
    </citation>
    <scope>NUCLEOTIDE SEQUENCE</scope>
    <source>
        <strain evidence="1">Hsosn_3</strain>
        <tissue evidence="1">Leaf</tissue>
    </source>
</reference>
<dbReference type="EMBL" id="JAUIZM010000018">
    <property type="protein sequence ID" value="KAK1352187.1"/>
    <property type="molecule type" value="Genomic_DNA"/>
</dbReference>
<dbReference type="Proteomes" id="UP001237642">
    <property type="component" value="Unassembled WGS sequence"/>
</dbReference>
<protein>
    <recommendedName>
        <fullName evidence="3">RNase H type-1 domain-containing protein</fullName>
    </recommendedName>
</protein>
<comment type="caution">
    <text evidence="1">The sequence shown here is derived from an EMBL/GenBank/DDBJ whole genome shotgun (WGS) entry which is preliminary data.</text>
</comment>
<dbReference type="AlphaFoldDB" id="A0AAD8LXG8"/>
<accession>A0AAD8LXG8</accession>
<proteinExistence type="predicted"/>
<evidence type="ECO:0008006" key="3">
    <source>
        <dbReference type="Google" id="ProtNLM"/>
    </source>
</evidence>